<evidence type="ECO:0000256" key="11">
    <source>
        <dbReference type="ARBA" id="ARBA00032850"/>
    </source>
</evidence>
<dbReference type="SUPFAM" id="SSF50156">
    <property type="entry name" value="PDZ domain-like"/>
    <property type="match status" value="1"/>
</dbReference>
<dbReference type="Proteomes" id="UP000324853">
    <property type="component" value="Unassembled WGS sequence"/>
</dbReference>
<dbReference type="PRINTS" id="PR00834">
    <property type="entry name" value="PROTEASES2C"/>
</dbReference>
<evidence type="ECO:0000256" key="9">
    <source>
        <dbReference type="ARBA" id="ARBA00022825"/>
    </source>
</evidence>
<keyword evidence="7" id="KW-0574">Periplasm</keyword>
<dbReference type="EC" id="3.4.21.107" evidence="4"/>
<dbReference type="Gene3D" id="2.40.10.120">
    <property type="match status" value="1"/>
</dbReference>
<evidence type="ECO:0000259" key="13">
    <source>
        <dbReference type="PROSITE" id="PS50106"/>
    </source>
</evidence>
<dbReference type="GO" id="GO:0006508">
    <property type="term" value="P:proteolysis"/>
    <property type="evidence" value="ECO:0007669"/>
    <property type="project" value="UniProtKB-KW"/>
</dbReference>
<comment type="catalytic activity">
    <reaction evidence="1">
        <text>Acts on substrates that are at least partially unfolded. The cleavage site P1 residue is normally between a pair of hydrophobic residues, such as Val-|-Val.</text>
        <dbReference type="EC" id="3.4.21.107"/>
    </reaction>
</comment>
<dbReference type="OrthoDB" id="7358927at2"/>
<dbReference type="SUPFAM" id="SSF50494">
    <property type="entry name" value="Trypsin-like serine proteases"/>
    <property type="match status" value="1"/>
</dbReference>
<name>A0A5S4W997_9BRAD</name>
<evidence type="ECO:0000256" key="8">
    <source>
        <dbReference type="ARBA" id="ARBA00022801"/>
    </source>
</evidence>
<keyword evidence="9" id="KW-0720">Serine protease</keyword>
<dbReference type="EMBL" id="VSSR01000061">
    <property type="protein sequence ID" value="TYL76267.1"/>
    <property type="molecule type" value="Genomic_DNA"/>
</dbReference>
<evidence type="ECO:0000313" key="14">
    <source>
        <dbReference type="EMBL" id="TYL76267.1"/>
    </source>
</evidence>
<evidence type="ECO:0000256" key="1">
    <source>
        <dbReference type="ARBA" id="ARBA00001772"/>
    </source>
</evidence>
<comment type="caution">
    <text evidence="14">The sequence shown here is derived from an EMBL/GenBank/DDBJ whole genome shotgun (WGS) entry which is preliminary data.</text>
</comment>
<dbReference type="Gene3D" id="2.30.42.10">
    <property type="match status" value="1"/>
</dbReference>
<keyword evidence="6" id="KW-0645">Protease</keyword>
<dbReference type="InterPro" id="IPR009003">
    <property type="entry name" value="Peptidase_S1_PA"/>
</dbReference>
<comment type="similarity">
    <text evidence="3">Belongs to the peptidase S1C family.</text>
</comment>
<reference evidence="14 15" key="1">
    <citation type="submission" date="2019-08" db="EMBL/GenBank/DDBJ databases">
        <title>Bradyrhizobium hipponensis sp. nov., a rhizobium isolated from a Lupinus angustifolius root nodule in Tunisia.</title>
        <authorList>
            <person name="Off K."/>
            <person name="Rejili M."/>
            <person name="Mars M."/>
            <person name="Brachmann A."/>
            <person name="Marin M."/>
        </authorList>
    </citation>
    <scope>NUCLEOTIDE SEQUENCE [LARGE SCALE GENOMIC DNA]</scope>
    <source>
        <strain evidence="14 15">CTAW11</strain>
    </source>
</reference>
<evidence type="ECO:0000256" key="10">
    <source>
        <dbReference type="ARBA" id="ARBA00023016"/>
    </source>
</evidence>
<feature type="region of interest" description="Disordered" evidence="12">
    <location>
        <begin position="86"/>
        <end position="124"/>
    </location>
</feature>
<dbReference type="PROSITE" id="PS50106">
    <property type="entry name" value="PDZ"/>
    <property type="match status" value="1"/>
</dbReference>
<evidence type="ECO:0000256" key="7">
    <source>
        <dbReference type="ARBA" id="ARBA00022764"/>
    </source>
</evidence>
<evidence type="ECO:0000256" key="4">
    <source>
        <dbReference type="ARBA" id="ARBA00013035"/>
    </source>
</evidence>
<dbReference type="GO" id="GO:0042597">
    <property type="term" value="C:periplasmic space"/>
    <property type="evidence" value="ECO:0007669"/>
    <property type="project" value="UniProtKB-SubCell"/>
</dbReference>
<gene>
    <name evidence="14" type="ORF">FXB38_31255</name>
</gene>
<dbReference type="CDD" id="cd10839">
    <property type="entry name" value="cpPDZ1_DegP-like"/>
    <property type="match status" value="1"/>
</dbReference>
<dbReference type="AlphaFoldDB" id="A0A5S4W997"/>
<keyword evidence="8" id="KW-0378">Hydrolase</keyword>
<evidence type="ECO:0000256" key="2">
    <source>
        <dbReference type="ARBA" id="ARBA00004418"/>
    </source>
</evidence>
<dbReference type="InterPro" id="IPR036034">
    <property type="entry name" value="PDZ_sf"/>
</dbReference>
<protein>
    <recommendedName>
        <fullName evidence="5">Probable periplasmic serine endoprotease DegP-like</fullName>
        <ecNumber evidence="4">3.4.21.107</ecNumber>
    </recommendedName>
    <alternativeName>
        <fullName evidence="11">Protease Do</fullName>
    </alternativeName>
</protein>
<organism evidence="14 15">
    <name type="scientific">Bradyrhizobium cytisi</name>
    <dbReference type="NCBI Taxonomy" id="515489"/>
    <lineage>
        <taxon>Bacteria</taxon>
        <taxon>Pseudomonadati</taxon>
        <taxon>Pseudomonadota</taxon>
        <taxon>Alphaproteobacteria</taxon>
        <taxon>Hyphomicrobiales</taxon>
        <taxon>Nitrobacteraceae</taxon>
        <taxon>Bradyrhizobium</taxon>
    </lineage>
</organism>
<evidence type="ECO:0000256" key="6">
    <source>
        <dbReference type="ARBA" id="ARBA00022670"/>
    </source>
</evidence>
<dbReference type="InterPro" id="IPR001940">
    <property type="entry name" value="Peptidase_S1C"/>
</dbReference>
<dbReference type="SMART" id="SM00228">
    <property type="entry name" value="PDZ"/>
    <property type="match status" value="1"/>
</dbReference>
<evidence type="ECO:0000256" key="3">
    <source>
        <dbReference type="ARBA" id="ARBA00010541"/>
    </source>
</evidence>
<evidence type="ECO:0000256" key="5">
    <source>
        <dbReference type="ARBA" id="ARBA00013958"/>
    </source>
</evidence>
<dbReference type="Pfam" id="PF13365">
    <property type="entry name" value="Trypsin_2"/>
    <property type="match status" value="1"/>
</dbReference>
<dbReference type="PANTHER" id="PTHR22939">
    <property type="entry name" value="SERINE PROTEASE FAMILY S1C HTRA-RELATED"/>
    <property type="match status" value="1"/>
</dbReference>
<accession>A0A5S4W997</accession>
<dbReference type="InterPro" id="IPR001478">
    <property type="entry name" value="PDZ"/>
</dbReference>
<dbReference type="GO" id="GO:0004252">
    <property type="term" value="F:serine-type endopeptidase activity"/>
    <property type="evidence" value="ECO:0007669"/>
    <property type="project" value="InterPro"/>
</dbReference>
<sequence>MVHEKRPFICRRASIIGSAIASAIVSVATIEPALAVNPAQRALSGDVSLNFIRQIADRESNAGPANFADLAERVVPAVLAVSSKAATPNSLPDQSFEFGRPDDDSPQSENPAPDAPDRGTVPRTTRTVNIGSGFFISPDGYAVTNSHIVETSDTAEIRTSDKKTYSAKVVGRDSLSDIALIKVDGRNDFSYVQLADQPPRTGDWVLTAGNTFGLGGSVTAGIVSARERNIGTGSAQDFIQIDAPINQGDSGGPSFDTSGKVIGVNSMIISPSGGSVGVAFAIPAEVVKTVLPQLKDKGTVTRGWMGVEVQSVTAELADSLGGSDLHGAIVAGVQENGPAAKAGLRTGDVITSVNGEQIKNASELTKKVHGTAPGSRIQVTALRQGKVNPLSVTVGQLPSERNVFPSIPR</sequence>
<dbReference type="RefSeq" id="WP_148754830.1">
    <property type="nucleotide sequence ID" value="NZ_VSSR01000061.1"/>
</dbReference>
<keyword evidence="10" id="KW-0346">Stress response</keyword>
<proteinExistence type="inferred from homology"/>
<evidence type="ECO:0000256" key="12">
    <source>
        <dbReference type="SAM" id="MobiDB-lite"/>
    </source>
</evidence>
<dbReference type="PANTHER" id="PTHR22939:SF130">
    <property type="entry name" value="PERIPLASMIC SERINE ENDOPROTEASE DEGP-LIKE-RELATED"/>
    <property type="match status" value="1"/>
</dbReference>
<evidence type="ECO:0000313" key="15">
    <source>
        <dbReference type="Proteomes" id="UP000324853"/>
    </source>
</evidence>
<dbReference type="Pfam" id="PF13180">
    <property type="entry name" value="PDZ_2"/>
    <property type="match status" value="1"/>
</dbReference>
<feature type="domain" description="PDZ" evidence="13">
    <location>
        <begin position="289"/>
        <end position="362"/>
    </location>
</feature>
<keyword evidence="15" id="KW-1185">Reference proteome</keyword>
<comment type="subcellular location">
    <subcellularLocation>
        <location evidence="2">Periplasm</location>
    </subcellularLocation>
</comment>